<evidence type="ECO:0000259" key="5">
    <source>
        <dbReference type="PROSITE" id="PS50275"/>
    </source>
</evidence>
<dbReference type="PhylomeDB" id="B3RXR6"/>
<dbReference type="STRING" id="10228.B3RXR6"/>
<dbReference type="Proteomes" id="UP000009022">
    <property type="component" value="Unassembled WGS sequence"/>
</dbReference>
<dbReference type="Pfam" id="PF02383">
    <property type="entry name" value="Syja_N"/>
    <property type="match status" value="2"/>
</dbReference>
<dbReference type="OrthoDB" id="405996at2759"/>
<feature type="compositionally biased region" description="Basic and acidic residues" evidence="4">
    <location>
        <begin position="624"/>
        <end position="635"/>
    </location>
</feature>
<dbReference type="CTD" id="6754007"/>
<dbReference type="KEGG" id="tad:TRIADDRAFT_56303"/>
<dbReference type="InParanoid" id="B3RXR6"/>
<evidence type="ECO:0000313" key="6">
    <source>
        <dbReference type="EMBL" id="EDV24476.1"/>
    </source>
</evidence>
<dbReference type="GO" id="GO:0012505">
    <property type="term" value="C:endomembrane system"/>
    <property type="evidence" value="ECO:0007669"/>
    <property type="project" value="UniProtKB-SubCell"/>
</dbReference>
<dbReference type="PANTHER" id="PTHR45738:SF5">
    <property type="entry name" value="POLYPHOSPHOINOSITIDE PHOSPHATASE"/>
    <property type="match status" value="1"/>
</dbReference>
<evidence type="ECO:0000313" key="7">
    <source>
        <dbReference type="Proteomes" id="UP000009022"/>
    </source>
</evidence>
<dbReference type="HOGENOM" id="CLU_003016_0_3_1"/>
<accession>B3RXR6</accession>
<keyword evidence="2" id="KW-0378">Hydrolase</keyword>
<dbReference type="PROSITE" id="PS50275">
    <property type="entry name" value="SAC"/>
    <property type="match status" value="1"/>
</dbReference>
<dbReference type="InterPro" id="IPR002013">
    <property type="entry name" value="SAC_dom"/>
</dbReference>
<dbReference type="RefSeq" id="XP_002112366.1">
    <property type="nucleotide sequence ID" value="XM_002112330.1"/>
</dbReference>
<sequence>MDDHFRIRTFQNGALYEGHEVFYYIISNNDQTLFRMMKIDRQVATQLSIHVDGMIYNAKEVNTKLKLFYEKSHRNGGAVRHITSTYGLLGFVRFLEGYYIIVITKRACVATIGGHYVYCVADTKMVYIPTDQRNNRSEETKTLQYNMTASKLNADPSRTAESEHVPCSKFIWNKYLLSGIEHKLHPDWILHVIHGFVAQSDPENMQGDVANDVETEQIVFDTIVTSLQSGRFTSYVQLRASVPAYWSQVYSGMAPKPPISVDRVDPYAVAAGHHFNFCLKHYGAPIVVLNLVKKKDKKPFESLLSNELETTIEYLNQFLPNEHKIQYVAWDMSRVSKRKDGAVISWLEKFAEESIKKTGFFHSGPQLHFHKMLGDSLKSQYGHGYSDSGCLQTGVLRLNCVDCLDRTNTAQFMIGKIILAVQLYSLGILDSLDIQFETPAVKLLEELYESQGDTLALQYGGSQLVHRPWEETESLWDLRSDYHLHNKPKKKSYAVIISYTQWLEREVFDYLPYPYGMKFFRKIEKRKDKSEKYDLFYEFYRPFSYTSLEWCWGNYIFSTRKTFAPPSVVDPHPFTAYASTKPVVKGIYQYYVCIWKRVRSKYKIAPRNVAGTPSLIDEEGSSDEDGRISSDEESKPMPTSATRDSVRHRDHTASLQRTPSLNKKDLYEAELQELPPKDVSEMERYIHVENFISATPLGDSALEGSYTKITEKYEPHCDLHDIVDPDSFKAFKIACDIGVNDQQGPCTLVTNKYQ</sequence>
<keyword evidence="7" id="KW-1185">Reference proteome</keyword>
<gene>
    <name evidence="6" type="ORF">TRIADDRAFT_56303</name>
</gene>
<evidence type="ECO:0000256" key="4">
    <source>
        <dbReference type="SAM" id="MobiDB-lite"/>
    </source>
</evidence>
<dbReference type="PANTHER" id="PTHR45738">
    <property type="entry name" value="POLYPHOSPHOINOSITIDE PHOSPHATASE"/>
    <property type="match status" value="1"/>
</dbReference>
<dbReference type="InterPro" id="IPR043573">
    <property type="entry name" value="Fig4-like"/>
</dbReference>
<evidence type="ECO:0000256" key="2">
    <source>
        <dbReference type="ARBA" id="ARBA00022801"/>
    </source>
</evidence>
<organism evidence="6 7">
    <name type="scientific">Trichoplax adhaerens</name>
    <name type="common">Trichoplax reptans</name>
    <dbReference type="NCBI Taxonomy" id="10228"/>
    <lineage>
        <taxon>Eukaryota</taxon>
        <taxon>Metazoa</taxon>
        <taxon>Placozoa</taxon>
        <taxon>Uniplacotomia</taxon>
        <taxon>Trichoplacea</taxon>
        <taxon>Trichoplacidae</taxon>
        <taxon>Trichoplax</taxon>
    </lineage>
</organism>
<dbReference type="GeneID" id="6754007"/>
<feature type="domain" description="SAC" evidence="5">
    <location>
        <begin position="140"/>
        <end position="461"/>
    </location>
</feature>
<comment type="subcellular location">
    <subcellularLocation>
        <location evidence="1">Endomembrane system</location>
    </subcellularLocation>
</comment>
<dbReference type="GO" id="GO:0046856">
    <property type="term" value="P:phosphatidylinositol dephosphorylation"/>
    <property type="evidence" value="ECO:0000318"/>
    <property type="project" value="GO_Central"/>
</dbReference>
<evidence type="ECO:0000256" key="1">
    <source>
        <dbReference type="ARBA" id="ARBA00004308"/>
    </source>
</evidence>
<dbReference type="EMBL" id="DS985245">
    <property type="protein sequence ID" value="EDV24476.1"/>
    <property type="molecule type" value="Genomic_DNA"/>
</dbReference>
<dbReference type="eggNOG" id="KOG1888">
    <property type="taxonomic scope" value="Eukaryota"/>
</dbReference>
<reference evidence="6 7" key="1">
    <citation type="journal article" date="2008" name="Nature">
        <title>The Trichoplax genome and the nature of placozoans.</title>
        <authorList>
            <person name="Srivastava M."/>
            <person name="Begovic E."/>
            <person name="Chapman J."/>
            <person name="Putnam N.H."/>
            <person name="Hellsten U."/>
            <person name="Kawashima T."/>
            <person name="Kuo A."/>
            <person name="Mitros T."/>
            <person name="Salamov A."/>
            <person name="Carpenter M.L."/>
            <person name="Signorovitch A.Y."/>
            <person name="Moreno M.A."/>
            <person name="Kamm K."/>
            <person name="Grimwood J."/>
            <person name="Schmutz J."/>
            <person name="Shapiro H."/>
            <person name="Grigoriev I.V."/>
            <person name="Buss L.W."/>
            <person name="Schierwater B."/>
            <person name="Dellaporta S.L."/>
            <person name="Rokhsar D.S."/>
        </authorList>
    </citation>
    <scope>NUCLEOTIDE SEQUENCE [LARGE SCALE GENOMIC DNA]</scope>
    <source>
        <strain evidence="6 7">Grell-BS-1999</strain>
    </source>
</reference>
<keyword evidence="3" id="KW-0472">Membrane</keyword>
<dbReference type="GO" id="GO:0043813">
    <property type="term" value="F:phosphatidylinositol-3,5-bisphosphate 5-phosphatase activity"/>
    <property type="evidence" value="ECO:0000318"/>
    <property type="project" value="GO_Central"/>
</dbReference>
<proteinExistence type="predicted"/>
<name>B3RXR6_TRIAD</name>
<evidence type="ECO:0000256" key="3">
    <source>
        <dbReference type="ARBA" id="ARBA00023136"/>
    </source>
</evidence>
<dbReference type="FunCoup" id="B3RXR6">
    <property type="interactions" value="1901"/>
</dbReference>
<protein>
    <recommendedName>
        <fullName evidence="5">SAC domain-containing protein</fullName>
    </recommendedName>
</protein>
<dbReference type="AlphaFoldDB" id="B3RXR6"/>
<feature type="region of interest" description="Disordered" evidence="4">
    <location>
        <begin position="613"/>
        <end position="659"/>
    </location>
</feature>